<name>A0A4R6QKC1_9BURK</name>
<comment type="caution">
    <text evidence="3">The sequence shown here is derived from an EMBL/GenBank/DDBJ whole genome shotgun (WGS) entry which is preliminary data.</text>
</comment>
<dbReference type="Proteomes" id="UP000295361">
    <property type="component" value="Unassembled WGS sequence"/>
</dbReference>
<organism evidence="3 4">
    <name type="scientific">Roseateles toxinivorans</name>
    <dbReference type="NCBI Taxonomy" id="270368"/>
    <lineage>
        <taxon>Bacteria</taxon>
        <taxon>Pseudomonadati</taxon>
        <taxon>Pseudomonadota</taxon>
        <taxon>Betaproteobacteria</taxon>
        <taxon>Burkholderiales</taxon>
        <taxon>Sphaerotilaceae</taxon>
        <taxon>Roseateles</taxon>
    </lineage>
</organism>
<dbReference type="InParanoid" id="A0A4R6QKC1"/>
<dbReference type="RefSeq" id="WP_133703159.1">
    <property type="nucleotide sequence ID" value="NZ_SNXS01000008.1"/>
</dbReference>
<feature type="signal peptide" evidence="2">
    <location>
        <begin position="1"/>
        <end position="29"/>
    </location>
</feature>
<gene>
    <name evidence="3" type="ORF">DES47_10891</name>
</gene>
<evidence type="ECO:0000313" key="4">
    <source>
        <dbReference type="Proteomes" id="UP000295361"/>
    </source>
</evidence>
<dbReference type="EMBL" id="SNXS01000008">
    <property type="protein sequence ID" value="TDP62279.1"/>
    <property type="molecule type" value="Genomic_DNA"/>
</dbReference>
<keyword evidence="2" id="KW-0732">Signal</keyword>
<evidence type="ECO:0000256" key="2">
    <source>
        <dbReference type="SAM" id="SignalP"/>
    </source>
</evidence>
<evidence type="ECO:0000256" key="1">
    <source>
        <dbReference type="SAM" id="MobiDB-lite"/>
    </source>
</evidence>
<keyword evidence="4" id="KW-1185">Reference proteome</keyword>
<feature type="chain" id="PRO_5020312992" evidence="2">
    <location>
        <begin position="30"/>
        <end position="72"/>
    </location>
</feature>
<dbReference type="AlphaFoldDB" id="A0A4R6QKC1"/>
<reference evidence="3 4" key="1">
    <citation type="submission" date="2019-03" db="EMBL/GenBank/DDBJ databases">
        <title>Genomic Encyclopedia of Type Strains, Phase IV (KMG-IV): sequencing the most valuable type-strain genomes for metagenomic binning, comparative biology and taxonomic classification.</title>
        <authorList>
            <person name="Goeker M."/>
        </authorList>
    </citation>
    <scope>NUCLEOTIDE SEQUENCE [LARGE SCALE GENOMIC DNA]</scope>
    <source>
        <strain evidence="3 4">DSM 16998</strain>
    </source>
</reference>
<evidence type="ECO:0000313" key="3">
    <source>
        <dbReference type="EMBL" id="TDP62279.1"/>
    </source>
</evidence>
<protein>
    <submittedName>
        <fullName evidence="3">Uncharacterized protein</fullName>
    </submittedName>
</protein>
<sequence length="72" mass="7372">MRHDHASITLLGVSLASAFVLGVAFSSQASQPAAEPTPVTPLVSDSPPRYGEPQAPLDTTVITPRESAGASD</sequence>
<feature type="region of interest" description="Disordered" evidence="1">
    <location>
        <begin position="27"/>
        <end position="72"/>
    </location>
</feature>
<proteinExistence type="predicted"/>
<accession>A0A4R6QKC1</accession>